<protein>
    <recommendedName>
        <fullName evidence="2">Zinc/iron-chelating domain-containing protein</fullName>
    </recommendedName>
</protein>
<dbReference type="InterPro" id="IPR005358">
    <property type="entry name" value="Puta_zinc/iron-chelating_dom"/>
</dbReference>
<dbReference type="AlphaFoldDB" id="X0TVP2"/>
<reference evidence="1" key="1">
    <citation type="journal article" date="2014" name="Front. Microbiol.">
        <title>High frequency of phylogenetically diverse reductive dehalogenase-homologous genes in deep subseafloor sedimentary metagenomes.</title>
        <authorList>
            <person name="Kawai M."/>
            <person name="Futagami T."/>
            <person name="Toyoda A."/>
            <person name="Takaki Y."/>
            <person name="Nishi S."/>
            <person name="Hori S."/>
            <person name="Arai W."/>
            <person name="Tsubouchi T."/>
            <person name="Morono Y."/>
            <person name="Uchiyama I."/>
            <person name="Ito T."/>
            <person name="Fujiyama A."/>
            <person name="Inagaki F."/>
            <person name="Takami H."/>
        </authorList>
    </citation>
    <scope>NUCLEOTIDE SEQUENCE</scope>
    <source>
        <strain evidence="1">Expedition CK06-06</strain>
    </source>
</reference>
<comment type="caution">
    <text evidence="1">The sequence shown here is derived from an EMBL/GenBank/DDBJ whole genome shotgun (WGS) entry which is preliminary data.</text>
</comment>
<gene>
    <name evidence="1" type="ORF">S01H1_24660</name>
</gene>
<dbReference type="PANTHER" id="PTHR35866:SF2">
    <property type="entry name" value="YKGJ FAMILY CYSTEINE CLUSTER PROTEIN"/>
    <property type="match status" value="1"/>
</dbReference>
<organism evidence="1">
    <name type="scientific">marine sediment metagenome</name>
    <dbReference type="NCBI Taxonomy" id="412755"/>
    <lineage>
        <taxon>unclassified sequences</taxon>
        <taxon>metagenomes</taxon>
        <taxon>ecological metagenomes</taxon>
    </lineage>
</organism>
<proteinExistence type="predicted"/>
<evidence type="ECO:0008006" key="2">
    <source>
        <dbReference type="Google" id="ProtNLM"/>
    </source>
</evidence>
<dbReference type="PANTHER" id="PTHR35866">
    <property type="entry name" value="PUTATIVE-RELATED"/>
    <property type="match status" value="1"/>
</dbReference>
<feature type="non-terminal residue" evidence="1">
    <location>
        <position position="145"/>
    </location>
</feature>
<dbReference type="EMBL" id="BARS01014835">
    <property type="protein sequence ID" value="GAF97319.1"/>
    <property type="molecule type" value="Genomic_DNA"/>
</dbReference>
<accession>X0TVP2</accession>
<name>X0TVP2_9ZZZZ</name>
<sequence length="145" mass="16929">MIQFKCQQCGKCCDNIRGRISKEEKEFLKKFAYGKMPLVQLMPIEKVSFPLWDWEAKRFKKWQKDVNIDAKIMPSRAILDLNSNKAIIVTYSMDASSCPFLKDNKCLIYDKKRAYVCRLFPFNKGPFLKTDEAFNKDDMFGTCPG</sequence>
<evidence type="ECO:0000313" key="1">
    <source>
        <dbReference type="EMBL" id="GAF97319.1"/>
    </source>
</evidence>
<dbReference type="Pfam" id="PF03692">
    <property type="entry name" value="CxxCxxCC"/>
    <property type="match status" value="1"/>
</dbReference>